<dbReference type="EMBL" id="CP043960">
    <property type="protein sequence ID" value="QER90435.1"/>
    <property type="molecule type" value="Genomic_DNA"/>
</dbReference>
<keyword evidence="8" id="KW-1185">Reference proteome</keyword>
<keyword evidence="2" id="KW-1003">Cell membrane</keyword>
<dbReference type="PANTHER" id="PTHR23513">
    <property type="entry name" value="INTEGRAL MEMBRANE EFFLUX PROTEIN-RELATED"/>
    <property type="match status" value="1"/>
</dbReference>
<comment type="subcellular location">
    <subcellularLocation>
        <location evidence="1">Cell membrane</location>
        <topology evidence="1">Multi-pass membrane protein</topology>
    </subcellularLocation>
</comment>
<evidence type="ECO:0000256" key="1">
    <source>
        <dbReference type="ARBA" id="ARBA00004651"/>
    </source>
</evidence>
<organism evidence="7 8">
    <name type="scientific">Streptomyces tendae</name>
    <dbReference type="NCBI Taxonomy" id="1932"/>
    <lineage>
        <taxon>Bacteria</taxon>
        <taxon>Bacillati</taxon>
        <taxon>Actinomycetota</taxon>
        <taxon>Actinomycetes</taxon>
        <taxon>Kitasatosporales</taxon>
        <taxon>Streptomycetaceae</taxon>
        <taxon>Streptomyces</taxon>
    </lineage>
</organism>
<keyword evidence="5 6" id="KW-0472">Membrane</keyword>
<evidence type="ECO:0000256" key="4">
    <source>
        <dbReference type="ARBA" id="ARBA00022989"/>
    </source>
</evidence>
<feature type="transmembrane region" description="Helical" evidence="6">
    <location>
        <begin position="182"/>
        <end position="200"/>
    </location>
</feature>
<dbReference type="Proteomes" id="UP000324308">
    <property type="component" value="Plasmid unnamed1"/>
</dbReference>
<feature type="transmembrane region" description="Helical" evidence="6">
    <location>
        <begin position="309"/>
        <end position="329"/>
    </location>
</feature>
<feature type="transmembrane region" description="Helical" evidence="6">
    <location>
        <begin position="373"/>
        <end position="394"/>
    </location>
</feature>
<keyword evidence="7" id="KW-0614">Plasmid</keyword>
<feature type="transmembrane region" description="Helical" evidence="6">
    <location>
        <begin position="155"/>
        <end position="176"/>
    </location>
</feature>
<dbReference type="InterPro" id="IPR036259">
    <property type="entry name" value="MFS_trans_sf"/>
</dbReference>
<dbReference type="Pfam" id="PF07690">
    <property type="entry name" value="MFS_1"/>
    <property type="match status" value="1"/>
</dbReference>
<dbReference type="RefSeq" id="WP_150157710.1">
    <property type="nucleotide sequence ID" value="NZ_CP043960.1"/>
</dbReference>
<dbReference type="InterPro" id="IPR011701">
    <property type="entry name" value="MFS"/>
</dbReference>
<evidence type="ECO:0000256" key="2">
    <source>
        <dbReference type="ARBA" id="ARBA00022475"/>
    </source>
</evidence>
<dbReference type="SUPFAM" id="SSF103473">
    <property type="entry name" value="MFS general substrate transporter"/>
    <property type="match status" value="1"/>
</dbReference>
<evidence type="ECO:0000256" key="6">
    <source>
        <dbReference type="SAM" id="Phobius"/>
    </source>
</evidence>
<feature type="transmembrane region" description="Helical" evidence="6">
    <location>
        <begin position="400"/>
        <end position="418"/>
    </location>
</feature>
<feature type="transmembrane region" description="Helical" evidence="6">
    <location>
        <begin position="63"/>
        <end position="81"/>
    </location>
</feature>
<evidence type="ECO:0000313" key="8">
    <source>
        <dbReference type="Proteomes" id="UP000324308"/>
    </source>
</evidence>
<sequence>MSTAPPHEATALPHTRRPVIELFSHGRYWCWAVATALLRLPPIMAPMALVLASMHYTGSPAKGGMLVGVSLVPSVLLAPVFGRVLDRLGPEAWTYRLLLLGAAARVALAPAFAADAPTWLLILLTLVGQVVTFGAGGATRTLLDRVVPQRLVSPALSIDSVLVEVVVVTAPFLVVVTSFASPAYALLAMGLSMAAGAALVHPKALFRRGTDDAADQVSTGADPAQQDTDPVVAVPPEPNGVWRNPRFLFWVLVSLSFGQLLGTADLGVLPRAVQQGGGTAQAAVLTGVLGCASAGAGLLYAWYGPRIKFGAVTQAVVLLLFMSAASAAIADAGSWWSLGIAFAALGLGTAPLNTVMFEEPARIVRAERTSEAFSVLVAANGIGTALAAALLGAVPLHTMLLLGSASALVTLLAGPFLLRRATRTSRVRPSSPTVPEDGV</sequence>
<keyword evidence="4 6" id="KW-1133">Transmembrane helix</keyword>
<feature type="transmembrane region" description="Helical" evidence="6">
    <location>
        <begin position="119"/>
        <end position="143"/>
    </location>
</feature>
<feature type="transmembrane region" description="Helical" evidence="6">
    <location>
        <begin position="280"/>
        <end position="302"/>
    </location>
</feature>
<geneLocation type="plasmid" evidence="7 8">
    <name>unnamed1</name>
</geneLocation>
<evidence type="ECO:0000256" key="3">
    <source>
        <dbReference type="ARBA" id="ARBA00022692"/>
    </source>
</evidence>
<dbReference type="Gene3D" id="1.20.1250.20">
    <property type="entry name" value="MFS general substrate transporter like domains"/>
    <property type="match status" value="1"/>
</dbReference>
<feature type="transmembrane region" description="Helical" evidence="6">
    <location>
        <begin position="28"/>
        <end position="51"/>
    </location>
</feature>
<proteinExistence type="predicted"/>
<feature type="transmembrane region" description="Helical" evidence="6">
    <location>
        <begin position="335"/>
        <end position="352"/>
    </location>
</feature>
<name>A0ABX6A1F2_STRTE</name>
<accession>A0ABX6A1F2</accession>
<keyword evidence="3 6" id="KW-0812">Transmembrane</keyword>
<evidence type="ECO:0000256" key="5">
    <source>
        <dbReference type="ARBA" id="ARBA00023136"/>
    </source>
</evidence>
<feature type="transmembrane region" description="Helical" evidence="6">
    <location>
        <begin position="93"/>
        <end position="113"/>
    </location>
</feature>
<reference evidence="7 8" key="1">
    <citation type="submission" date="2019-09" db="EMBL/GenBank/DDBJ databases">
        <title>Draft genome sequence of the Ebosin-producing strain Streptomyces sp. 139.</title>
        <authorList>
            <person name="Ai L."/>
            <person name="Geng M."/>
            <person name="Ma M."/>
            <person name="Bai L."/>
        </authorList>
    </citation>
    <scope>NUCLEOTIDE SEQUENCE [LARGE SCALE GENOMIC DNA]</scope>
    <source>
        <strain evidence="7 8">139</strain>
        <plasmid evidence="7 8">unnamed1</plasmid>
    </source>
</reference>
<protein>
    <submittedName>
        <fullName evidence="7">MFS transporter</fullName>
    </submittedName>
</protein>
<gene>
    <name evidence="7" type="ORF">F3L20_32720</name>
</gene>
<evidence type="ECO:0000313" key="7">
    <source>
        <dbReference type="EMBL" id="QER90435.1"/>
    </source>
</evidence>
<feature type="transmembrane region" description="Helical" evidence="6">
    <location>
        <begin position="247"/>
        <end position="268"/>
    </location>
</feature>
<dbReference type="PANTHER" id="PTHR23513:SF11">
    <property type="entry name" value="STAPHYLOFERRIN A TRANSPORTER"/>
    <property type="match status" value="1"/>
</dbReference>